<feature type="non-terminal residue" evidence="1">
    <location>
        <position position="88"/>
    </location>
</feature>
<protein>
    <submittedName>
        <fullName evidence="1">Uncharacterized protein</fullName>
    </submittedName>
</protein>
<comment type="caution">
    <text evidence="1">The sequence shown here is derived from an EMBL/GenBank/DDBJ whole genome shotgun (WGS) entry which is preliminary data.</text>
</comment>
<sequence>MATNHHCGAPRCVIPQIRRYSKDACGVGRNHVFSCGQAMCRAQRARQRPDRRIRCDDGRAFQYIPILVPTRCCRTMSVQRTARKTAPC</sequence>
<organism evidence="1 2">
    <name type="scientific">Chiloscyllium punctatum</name>
    <name type="common">Brownbanded bambooshark</name>
    <name type="synonym">Hemiscyllium punctatum</name>
    <dbReference type="NCBI Taxonomy" id="137246"/>
    <lineage>
        <taxon>Eukaryota</taxon>
        <taxon>Metazoa</taxon>
        <taxon>Chordata</taxon>
        <taxon>Craniata</taxon>
        <taxon>Vertebrata</taxon>
        <taxon>Chondrichthyes</taxon>
        <taxon>Elasmobranchii</taxon>
        <taxon>Galeomorphii</taxon>
        <taxon>Galeoidea</taxon>
        <taxon>Orectolobiformes</taxon>
        <taxon>Hemiscylliidae</taxon>
        <taxon>Chiloscyllium</taxon>
    </lineage>
</organism>
<evidence type="ECO:0000313" key="1">
    <source>
        <dbReference type="EMBL" id="GCC48393.1"/>
    </source>
</evidence>
<proteinExistence type="predicted"/>
<dbReference type="AlphaFoldDB" id="A0A401U0I3"/>
<keyword evidence="2" id="KW-1185">Reference proteome</keyword>
<evidence type="ECO:0000313" key="2">
    <source>
        <dbReference type="Proteomes" id="UP000287033"/>
    </source>
</evidence>
<dbReference type="Proteomes" id="UP000287033">
    <property type="component" value="Unassembled WGS sequence"/>
</dbReference>
<gene>
    <name evidence="1" type="ORF">chiPu_0032862</name>
</gene>
<reference evidence="1 2" key="1">
    <citation type="journal article" date="2018" name="Nat. Ecol. Evol.">
        <title>Shark genomes provide insights into elasmobranch evolution and the origin of vertebrates.</title>
        <authorList>
            <person name="Hara Y"/>
            <person name="Yamaguchi K"/>
            <person name="Onimaru K"/>
            <person name="Kadota M"/>
            <person name="Koyanagi M"/>
            <person name="Keeley SD"/>
            <person name="Tatsumi K"/>
            <person name="Tanaka K"/>
            <person name="Motone F"/>
            <person name="Kageyama Y"/>
            <person name="Nozu R"/>
            <person name="Adachi N"/>
            <person name="Nishimura O"/>
            <person name="Nakagawa R"/>
            <person name="Tanegashima C"/>
            <person name="Kiyatake I"/>
            <person name="Matsumoto R"/>
            <person name="Murakumo K"/>
            <person name="Nishida K"/>
            <person name="Terakita A"/>
            <person name="Kuratani S"/>
            <person name="Sato K"/>
            <person name="Hyodo S Kuraku.S."/>
        </authorList>
    </citation>
    <scope>NUCLEOTIDE SEQUENCE [LARGE SCALE GENOMIC DNA]</scope>
</reference>
<dbReference type="EMBL" id="BEZZ01247729">
    <property type="protein sequence ID" value="GCC48393.1"/>
    <property type="molecule type" value="Genomic_DNA"/>
</dbReference>
<accession>A0A401U0I3</accession>
<name>A0A401U0I3_CHIPU</name>